<evidence type="ECO:0000313" key="12">
    <source>
        <dbReference type="Proteomes" id="UP000019763"/>
    </source>
</evidence>
<dbReference type="AlphaFoldDB" id="A0A023AZW6"/>
<dbReference type="OrthoDB" id="433895at2759"/>
<feature type="transmembrane region" description="Helical" evidence="9">
    <location>
        <begin position="133"/>
        <end position="159"/>
    </location>
</feature>
<keyword evidence="4 9" id="KW-0812">Transmembrane</keyword>
<dbReference type="Gene3D" id="1.20.120.610">
    <property type="entry name" value="lithium bound rotor ring of v- atpase"/>
    <property type="match status" value="1"/>
</dbReference>
<keyword evidence="8 9" id="KW-0472">Membrane</keyword>
<dbReference type="eggNOG" id="KOG0232">
    <property type="taxonomic scope" value="Eukaryota"/>
</dbReference>
<dbReference type="GeneID" id="22915149"/>
<evidence type="ECO:0000256" key="5">
    <source>
        <dbReference type="ARBA" id="ARBA00022781"/>
    </source>
</evidence>
<evidence type="ECO:0000256" key="4">
    <source>
        <dbReference type="ARBA" id="ARBA00022692"/>
    </source>
</evidence>
<keyword evidence="5 9" id="KW-0375">Hydrogen ion transport</keyword>
<proteinExistence type="inferred from homology"/>
<name>A0A023AZW6_GRENI</name>
<dbReference type="CDD" id="cd18175">
    <property type="entry name" value="ATP-synt_Vo_c_ATP6C_rpt1"/>
    <property type="match status" value="1"/>
</dbReference>
<feature type="transmembrane region" description="Helical" evidence="9">
    <location>
        <begin position="96"/>
        <end position="121"/>
    </location>
</feature>
<protein>
    <recommendedName>
        <fullName evidence="9">V-type proton ATPase proteolipid subunit</fullName>
    </recommendedName>
</protein>
<dbReference type="PANTHER" id="PTHR10263">
    <property type="entry name" value="V-TYPE PROTON ATPASE PROTEOLIPID SUBUNIT"/>
    <property type="match status" value="1"/>
</dbReference>
<feature type="transmembrane region" description="Helical" evidence="9">
    <location>
        <begin position="18"/>
        <end position="40"/>
    </location>
</feature>
<keyword evidence="3 9" id="KW-0813">Transport</keyword>
<feature type="domain" description="V-ATPase proteolipid subunit C-like" evidence="10">
    <location>
        <begin position="100"/>
        <end position="158"/>
    </location>
</feature>
<dbReference type="InterPro" id="IPR002379">
    <property type="entry name" value="ATPase_proteolipid_c-like_dom"/>
</dbReference>
<accession>A0A023AZW6</accession>
<dbReference type="NCBIfam" id="TIGR01100">
    <property type="entry name" value="V_ATP_synt_C"/>
    <property type="match status" value="1"/>
</dbReference>
<gene>
    <name evidence="11" type="ORF">GNI_146870</name>
</gene>
<dbReference type="OMA" id="TNGMPLY"/>
<dbReference type="Pfam" id="PF00137">
    <property type="entry name" value="ATP-synt_C"/>
    <property type="match status" value="2"/>
</dbReference>
<dbReference type="GO" id="GO:0016787">
    <property type="term" value="F:hydrolase activity"/>
    <property type="evidence" value="ECO:0007669"/>
    <property type="project" value="UniProtKB-KW"/>
</dbReference>
<dbReference type="InterPro" id="IPR011555">
    <property type="entry name" value="ATPase_proteolipid_su_C_euk"/>
</dbReference>
<comment type="similarity">
    <text evidence="2 9">Belongs to the V-ATPase proteolipid subunit family.</text>
</comment>
<dbReference type="EMBL" id="AFNH02001091">
    <property type="protein sequence ID" value="EZG44502.1"/>
    <property type="molecule type" value="Genomic_DNA"/>
</dbReference>
<comment type="caution">
    <text evidence="11">The sequence shown here is derived from an EMBL/GenBank/DDBJ whole genome shotgun (WGS) entry which is preliminary data.</text>
</comment>
<keyword evidence="9" id="KW-0926">Vacuole</keyword>
<reference evidence="11" key="1">
    <citation type="submission" date="2013-12" db="EMBL/GenBank/DDBJ databases">
        <authorList>
            <person name="Omoto C.K."/>
            <person name="Sibley D."/>
            <person name="Venepally P."/>
            <person name="Hadjithomas M."/>
            <person name="Karamycheva S."/>
            <person name="Brunk B."/>
            <person name="Roos D."/>
            <person name="Caler E."/>
            <person name="Lorenzi H."/>
        </authorList>
    </citation>
    <scope>NUCLEOTIDE SEQUENCE</scope>
</reference>
<evidence type="ECO:0000256" key="6">
    <source>
        <dbReference type="ARBA" id="ARBA00022989"/>
    </source>
</evidence>
<keyword evidence="6 9" id="KW-1133">Transmembrane helix</keyword>
<dbReference type="SUPFAM" id="SSF81333">
    <property type="entry name" value="F1F0 ATP synthase subunit C"/>
    <property type="match status" value="2"/>
</dbReference>
<dbReference type="VEuPathDB" id="CryptoDB:GNI_146870"/>
<evidence type="ECO:0000256" key="9">
    <source>
        <dbReference type="RuleBase" id="RU363060"/>
    </source>
</evidence>
<dbReference type="GO" id="GO:0046961">
    <property type="term" value="F:proton-transporting ATPase activity, rotational mechanism"/>
    <property type="evidence" value="ECO:0007669"/>
    <property type="project" value="InterPro"/>
</dbReference>
<evidence type="ECO:0000313" key="11">
    <source>
        <dbReference type="EMBL" id="EZG44502.1"/>
    </source>
</evidence>
<evidence type="ECO:0000256" key="1">
    <source>
        <dbReference type="ARBA" id="ARBA00004141"/>
    </source>
</evidence>
<evidence type="ECO:0000256" key="2">
    <source>
        <dbReference type="ARBA" id="ARBA00007296"/>
    </source>
</evidence>
<dbReference type="CDD" id="cd18176">
    <property type="entry name" value="ATP-synt_Vo_c_ATP6C_rpt2"/>
    <property type="match status" value="1"/>
</dbReference>
<evidence type="ECO:0000256" key="7">
    <source>
        <dbReference type="ARBA" id="ARBA00023065"/>
    </source>
</evidence>
<organism evidence="11 12">
    <name type="scientific">Gregarina niphandrodes</name>
    <name type="common">Septate eugregarine</name>
    <dbReference type="NCBI Taxonomy" id="110365"/>
    <lineage>
        <taxon>Eukaryota</taxon>
        <taxon>Sar</taxon>
        <taxon>Alveolata</taxon>
        <taxon>Apicomplexa</taxon>
        <taxon>Conoidasida</taxon>
        <taxon>Gregarinasina</taxon>
        <taxon>Eugregarinorida</taxon>
        <taxon>Gregarinidae</taxon>
        <taxon>Gregarina</taxon>
    </lineage>
</organism>
<evidence type="ECO:0000256" key="8">
    <source>
        <dbReference type="ARBA" id="ARBA00023136"/>
    </source>
</evidence>
<keyword evidence="7 9" id="KW-0406">Ion transport</keyword>
<dbReference type="PRINTS" id="PR00122">
    <property type="entry name" value="VACATPASE"/>
</dbReference>
<dbReference type="InterPro" id="IPR035921">
    <property type="entry name" value="F/V-ATP_Csub_sf"/>
</dbReference>
<feature type="transmembrane region" description="Helical" evidence="9">
    <location>
        <begin position="61"/>
        <end position="81"/>
    </location>
</feature>
<dbReference type="GO" id="GO:0005774">
    <property type="term" value="C:vacuolar membrane"/>
    <property type="evidence" value="ECO:0007669"/>
    <property type="project" value="UniProtKB-SubCell"/>
</dbReference>
<dbReference type="RefSeq" id="XP_011134172.1">
    <property type="nucleotide sequence ID" value="XM_011135870.1"/>
</dbReference>
<dbReference type="InterPro" id="IPR000245">
    <property type="entry name" value="ATPase_proteolipid_csu"/>
</dbReference>
<feature type="domain" description="V-ATPase proteolipid subunit C-like" evidence="10">
    <location>
        <begin position="22"/>
        <end position="81"/>
    </location>
</feature>
<evidence type="ECO:0000256" key="3">
    <source>
        <dbReference type="ARBA" id="ARBA00022448"/>
    </source>
</evidence>
<comment type="subcellular location">
    <subcellularLocation>
        <location evidence="1">Membrane</location>
        <topology evidence="1">Multi-pass membrane protein</topology>
    </subcellularLocation>
    <subcellularLocation>
        <location evidence="9">Vacuole membrane</location>
        <topology evidence="9">Multi-pass membrane protein</topology>
    </subcellularLocation>
</comment>
<keyword evidence="11" id="KW-0378">Hydrolase</keyword>
<evidence type="ECO:0000259" key="10">
    <source>
        <dbReference type="Pfam" id="PF00137"/>
    </source>
</evidence>
<dbReference type="FunFam" id="1.20.120.610:FF:000001">
    <property type="entry name" value="V-type proton ATPase proteolipid subunit"/>
    <property type="match status" value="1"/>
</dbReference>
<dbReference type="GO" id="GO:0033179">
    <property type="term" value="C:proton-transporting V-type ATPase, V0 domain"/>
    <property type="evidence" value="ECO:0007669"/>
    <property type="project" value="InterPro"/>
</dbReference>
<dbReference type="Proteomes" id="UP000019763">
    <property type="component" value="Unassembled WGS sequence"/>
</dbReference>
<sequence>MSDTTDLSINYCDPHSTFFGFMGIAAAAVFCNLGAAYGMAKATVGICSMGVMRPDLAMRGIIPCVMASILGIYGLILGFMIQQGMGTLTEYPQAKAYAHLACGLMVGLSSLAAGLAIGVVGDAGVRSFAHQPRLFVVMILILIFAEALALFGLILALVVSMVNVNNACVPYHG</sequence>
<keyword evidence="12" id="KW-1185">Reference proteome</keyword>